<feature type="transmembrane region" description="Helical" evidence="1">
    <location>
        <begin position="101"/>
        <end position="121"/>
    </location>
</feature>
<keyword evidence="3" id="KW-1185">Reference proteome</keyword>
<organism evidence="2 3">
    <name type="scientific">Terribacillus halophilus</name>
    <dbReference type="NCBI Taxonomy" id="361279"/>
    <lineage>
        <taxon>Bacteria</taxon>
        <taxon>Bacillati</taxon>
        <taxon>Bacillota</taxon>
        <taxon>Bacilli</taxon>
        <taxon>Bacillales</taxon>
        <taxon>Bacillaceae</taxon>
        <taxon>Terribacillus</taxon>
    </lineage>
</organism>
<reference evidence="3" key="1">
    <citation type="submission" date="2016-10" db="EMBL/GenBank/DDBJ databases">
        <authorList>
            <person name="Varghese N."/>
            <person name="Submissions S."/>
        </authorList>
    </citation>
    <scope>NUCLEOTIDE SEQUENCE [LARGE SCALE GENOMIC DNA]</scope>
    <source>
        <strain evidence="3">DSM 21620</strain>
    </source>
</reference>
<feature type="transmembrane region" description="Helical" evidence="1">
    <location>
        <begin position="67"/>
        <end position="89"/>
    </location>
</feature>
<dbReference type="EMBL" id="FMZB01000008">
    <property type="protein sequence ID" value="SDD26519.1"/>
    <property type="molecule type" value="Genomic_DNA"/>
</dbReference>
<dbReference type="OrthoDB" id="2969516at2"/>
<keyword evidence="1" id="KW-0812">Transmembrane</keyword>
<dbReference type="Pfam" id="PF11457">
    <property type="entry name" value="DUF3021"/>
    <property type="match status" value="1"/>
</dbReference>
<accession>A0A1G6TBX0</accession>
<feature type="transmembrane region" description="Helical" evidence="1">
    <location>
        <begin position="36"/>
        <end position="58"/>
    </location>
</feature>
<dbReference type="AlphaFoldDB" id="A0A1G6TBX0"/>
<dbReference type="Proteomes" id="UP000198666">
    <property type="component" value="Unassembled WGS sequence"/>
</dbReference>
<evidence type="ECO:0000256" key="1">
    <source>
        <dbReference type="SAM" id="Phobius"/>
    </source>
</evidence>
<gene>
    <name evidence="2" type="ORF">SAMN05421663_108122</name>
</gene>
<dbReference type="RefSeq" id="WP_093727953.1">
    <property type="nucleotide sequence ID" value="NZ_FMZB01000008.1"/>
</dbReference>
<keyword evidence="1" id="KW-1133">Transmembrane helix</keyword>
<dbReference type="STRING" id="361279.SAMN05421663_108122"/>
<protein>
    <recommendedName>
        <fullName evidence="4">DUF3021 domain-containing protein</fullName>
    </recommendedName>
</protein>
<evidence type="ECO:0008006" key="4">
    <source>
        <dbReference type="Google" id="ProtNLM"/>
    </source>
</evidence>
<feature type="transmembrane region" description="Helical" evidence="1">
    <location>
        <begin position="12"/>
        <end position="30"/>
    </location>
</feature>
<keyword evidence="1" id="KW-0472">Membrane</keyword>
<proteinExistence type="predicted"/>
<evidence type="ECO:0000313" key="2">
    <source>
        <dbReference type="EMBL" id="SDD26519.1"/>
    </source>
</evidence>
<sequence>MKTFVNFIQSWGIMFMFSIFATSIYIYVFIGNKEMAISFVPQTALITFVLTWIQKLIFSRRANESNFLIRTFLYLLVVLSAFTGAAFFFDWFDTGNWKLLGLLFALVIFIYIILWGIYHLIQTVETKQLNEELANYKRKKRGMDENH</sequence>
<dbReference type="InterPro" id="IPR021560">
    <property type="entry name" value="DUF3021"/>
</dbReference>
<evidence type="ECO:0000313" key="3">
    <source>
        <dbReference type="Proteomes" id="UP000198666"/>
    </source>
</evidence>
<name>A0A1G6TBX0_9BACI</name>